<keyword evidence="1" id="KW-1133">Transmembrane helix</keyword>
<organism evidence="2 3">
    <name type="scientific">Colletotrichum spaethianum</name>
    <dbReference type="NCBI Taxonomy" id="700344"/>
    <lineage>
        <taxon>Eukaryota</taxon>
        <taxon>Fungi</taxon>
        <taxon>Dikarya</taxon>
        <taxon>Ascomycota</taxon>
        <taxon>Pezizomycotina</taxon>
        <taxon>Sordariomycetes</taxon>
        <taxon>Hypocreomycetidae</taxon>
        <taxon>Glomerellales</taxon>
        <taxon>Glomerellaceae</taxon>
        <taxon>Colletotrichum</taxon>
        <taxon>Colletotrichum spaethianum species complex</taxon>
    </lineage>
</organism>
<name>A0AA37URP4_9PEZI</name>
<accession>A0AA37URP4</accession>
<keyword evidence="1" id="KW-0472">Membrane</keyword>
<dbReference type="Proteomes" id="UP001055115">
    <property type="component" value="Unassembled WGS sequence"/>
</dbReference>
<dbReference type="EMBL" id="BQXU01000023">
    <property type="protein sequence ID" value="GKT48468.1"/>
    <property type="molecule type" value="Genomic_DNA"/>
</dbReference>
<keyword evidence="1" id="KW-0812">Transmembrane</keyword>
<keyword evidence="3" id="KW-1185">Reference proteome</keyword>
<proteinExistence type="predicted"/>
<protein>
    <submittedName>
        <fullName evidence="2">Uncharacterized protein</fullName>
    </submittedName>
</protein>
<evidence type="ECO:0000313" key="3">
    <source>
        <dbReference type="Proteomes" id="UP001055115"/>
    </source>
</evidence>
<evidence type="ECO:0000313" key="2">
    <source>
        <dbReference type="EMBL" id="GKT48468.1"/>
    </source>
</evidence>
<comment type="caution">
    <text evidence="2">The sequence shown here is derived from an EMBL/GenBank/DDBJ whole genome shotgun (WGS) entry which is preliminary data.</text>
</comment>
<feature type="transmembrane region" description="Helical" evidence="1">
    <location>
        <begin position="285"/>
        <end position="306"/>
    </location>
</feature>
<dbReference type="GeneID" id="73329451"/>
<reference evidence="2 3" key="1">
    <citation type="submission" date="2022-03" db="EMBL/GenBank/DDBJ databases">
        <title>Genome data of Colletotrichum spp.</title>
        <authorList>
            <person name="Utami Y.D."/>
            <person name="Hiruma K."/>
        </authorList>
    </citation>
    <scope>NUCLEOTIDE SEQUENCE [LARGE SCALE GENOMIC DNA]</scope>
    <source>
        <strain evidence="2 3">MAFF 239500</strain>
    </source>
</reference>
<dbReference type="RefSeq" id="XP_049130818.1">
    <property type="nucleotide sequence ID" value="XM_049274861.1"/>
</dbReference>
<gene>
    <name evidence="2" type="ORF">ColSpa_08649</name>
</gene>
<sequence length="316" mass="36575">MDTPSQPPPKPSKATSGFGLGRRIRELHVDITGILYGPSLTPSFLVSDIVGFFLYAVLATDWSTICHEKLYASVPFLRKISENLHSFWNAFRHERWHQEDHAREKMDKWCPHLYKSPPARLRSYREILNRQQALKNCCGAQSRSLETRDVARNMMLQAALAFCWMWALFKDHLTLVWLLAAIENKCEGYRDRIEASIPPVFRKGEGTMPMARSDQTHCCLRRVQRQISRGHDLVSKFVELEMCDVGKEAVWDETEWLSEKDGEIPADMVDEDRFLVNRVAFSAGLSWLMVSISCDFATFYLLILMLRAKSRLTKWL</sequence>
<evidence type="ECO:0000256" key="1">
    <source>
        <dbReference type="SAM" id="Phobius"/>
    </source>
</evidence>
<dbReference type="AlphaFoldDB" id="A0AA37URP4"/>